<dbReference type="InterPro" id="IPR057326">
    <property type="entry name" value="KR_dom"/>
</dbReference>
<organism evidence="4 5">
    <name type="scientific">Candidatus Scatosoma pullistercoris</name>
    <dbReference type="NCBI Taxonomy" id="2840934"/>
    <lineage>
        <taxon>Bacteria</taxon>
        <taxon>Bacillati</taxon>
        <taxon>Bacillota</taxon>
        <taxon>Clostridia</taxon>
        <taxon>Candidatus Scatosoma</taxon>
    </lineage>
</organism>
<reference evidence="4" key="1">
    <citation type="submission" date="2020-10" db="EMBL/GenBank/DDBJ databases">
        <authorList>
            <person name="Gilroy R."/>
        </authorList>
    </citation>
    <scope>NUCLEOTIDE SEQUENCE</scope>
    <source>
        <strain evidence="4">11687</strain>
    </source>
</reference>
<dbReference type="InterPro" id="IPR020904">
    <property type="entry name" value="Sc_DH/Rdtase_CS"/>
</dbReference>
<comment type="similarity">
    <text evidence="1">Belongs to the short-chain dehydrogenases/reductases (SDR) family.</text>
</comment>
<dbReference type="Proteomes" id="UP000824081">
    <property type="component" value="Unassembled WGS sequence"/>
</dbReference>
<gene>
    <name evidence="4" type="ORF">IAC57_00885</name>
</gene>
<accession>A0A9D1MDS1</accession>
<name>A0A9D1MDS1_9FIRM</name>
<evidence type="ECO:0000313" key="5">
    <source>
        <dbReference type="Proteomes" id="UP000824081"/>
    </source>
</evidence>
<evidence type="ECO:0000313" key="4">
    <source>
        <dbReference type="EMBL" id="HIU58633.1"/>
    </source>
</evidence>
<dbReference type="PRINTS" id="PR00081">
    <property type="entry name" value="GDHRDH"/>
</dbReference>
<reference evidence="4" key="2">
    <citation type="journal article" date="2021" name="PeerJ">
        <title>Extensive microbial diversity within the chicken gut microbiome revealed by metagenomics and culture.</title>
        <authorList>
            <person name="Gilroy R."/>
            <person name="Ravi A."/>
            <person name="Getino M."/>
            <person name="Pursley I."/>
            <person name="Horton D.L."/>
            <person name="Alikhan N.F."/>
            <person name="Baker D."/>
            <person name="Gharbi K."/>
            <person name="Hall N."/>
            <person name="Watson M."/>
            <person name="Adriaenssens E.M."/>
            <person name="Foster-Nyarko E."/>
            <person name="Jarju S."/>
            <person name="Secka A."/>
            <person name="Antonio M."/>
            <person name="Oren A."/>
            <person name="Chaudhuri R.R."/>
            <person name="La Ragione R."/>
            <person name="Hildebrand F."/>
            <person name="Pallen M.J."/>
        </authorList>
    </citation>
    <scope>NUCLEOTIDE SEQUENCE</scope>
    <source>
        <strain evidence="4">11687</strain>
    </source>
</reference>
<dbReference type="PROSITE" id="PS00061">
    <property type="entry name" value="ADH_SHORT"/>
    <property type="match status" value="1"/>
</dbReference>
<dbReference type="PRINTS" id="PR00080">
    <property type="entry name" value="SDRFAMILY"/>
</dbReference>
<evidence type="ECO:0000259" key="3">
    <source>
        <dbReference type="SMART" id="SM00822"/>
    </source>
</evidence>
<dbReference type="InterPro" id="IPR036291">
    <property type="entry name" value="NAD(P)-bd_dom_sf"/>
</dbReference>
<dbReference type="Gene3D" id="3.40.50.720">
    <property type="entry name" value="NAD(P)-binding Rossmann-like Domain"/>
    <property type="match status" value="1"/>
</dbReference>
<dbReference type="Pfam" id="PF13561">
    <property type="entry name" value="adh_short_C2"/>
    <property type="match status" value="1"/>
</dbReference>
<dbReference type="AlphaFoldDB" id="A0A9D1MDS1"/>
<dbReference type="PANTHER" id="PTHR42760:SF133">
    <property type="entry name" value="3-OXOACYL-[ACYL-CARRIER-PROTEIN] REDUCTASE"/>
    <property type="match status" value="1"/>
</dbReference>
<dbReference type="GO" id="GO:0016616">
    <property type="term" value="F:oxidoreductase activity, acting on the CH-OH group of donors, NAD or NADP as acceptor"/>
    <property type="evidence" value="ECO:0007669"/>
    <property type="project" value="TreeGrafter"/>
</dbReference>
<dbReference type="EMBL" id="DVMZ01000025">
    <property type="protein sequence ID" value="HIU58633.1"/>
    <property type="molecule type" value="Genomic_DNA"/>
</dbReference>
<protein>
    <submittedName>
        <fullName evidence="4">SDR family oxidoreductase</fullName>
    </submittedName>
</protein>
<dbReference type="InterPro" id="IPR002347">
    <property type="entry name" value="SDR_fam"/>
</dbReference>
<dbReference type="SUPFAM" id="SSF51735">
    <property type="entry name" value="NAD(P)-binding Rossmann-fold domains"/>
    <property type="match status" value="1"/>
</dbReference>
<evidence type="ECO:0000256" key="2">
    <source>
        <dbReference type="ARBA" id="ARBA00023002"/>
    </source>
</evidence>
<sequence>MTSEKKSALVTGGTRGIGLAAALALLGRGYRVFAAYSSDESSAKAAREQGIETVRADVSDEEAVRALFARTGPTEVVVNNAGISLFKQIQDTSAEEWDRIFAVNVRGAFLCAREAAKGMISEKRGLIVNISSVWGEVGGSCESAYSAAKAALLGFTKALSKELGWSGIRVNSVSPGVIDTRMNSRFSSSEREALLEEIPLGRFGTGEDVARAVLFLLDNEYVTGADIPVNGGFSVV</sequence>
<evidence type="ECO:0000256" key="1">
    <source>
        <dbReference type="ARBA" id="ARBA00006484"/>
    </source>
</evidence>
<feature type="domain" description="Ketoreductase" evidence="3">
    <location>
        <begin position="6"/>
        <end position="168"/>
    </location>
</feature>
<dbReference type="SMART" id="SM00822">
    <property type="entry name" value="PKS_KR"/>
    <property type="match status" value="1"/>
</dbReference>
<dbReference type="CDD" id="cd05233">
    <property type="entry name" value="SDR_c"/>
    <property type="match status" value="1"/>
</dbReference>
<dbReference type="PANTHER" id="PTHR42760">
    <property type="entry name" value="SHORT-CHAIN DEHYDROGENASES/REDUCTASES FAMILY MEMBER"/>
    <property type="match status" value="1"/>
</dbReference>
<proteinExistence type="inferred from homology"/>
<keyword evidence="2" id="KW-0560">Oxidoreductase</keyword>
<dbReference type="FunFam" id="3.40.50.720:FF:000173">
    <property type="entry name" value="3-oxoacyl-[acyl-carrier protein] reductase"/>
    <property type="match status" value="1"/>
</dbReference>
<comment type="caution">
    <text evidence="4">The sequence shown here is derived from an EMBL/GenBank/DDBJ whole genome shotgun (WGS) entry which is preliminary data.</text>
</comment>